<dbReference type="EMBL" id="ML121550">
    <property type="protein sequence ID" value="RPB22626.1"/>
    <property type="molecule type" value="Genomic_DNA"/>
</dbReference>
<organism evidence="2 3">
    <name type="scientific">Terfezia boudieri ATCC MYA-4762</name>
    <dbReference type="NCBI Taxonomy" id="1051890"/>
    <lineage>
        <taxon>Eukaryota</taxon>
        <taxon>Fungi</taxon>
        <taxon>Dikarya</taxon>
        <taxon>Ascomycota</taxon>
        <taxon>Pezizomycotina</taxon>
        <taxon>Pezizomycetes</taxon>
        <taxon>Pezizales</taxon>
        <taxon>Pezizaceae</taxon>
        <taxon>Terfezia</taxon>
    </lineage>
</organism>
<evidence type="ECO:0000313" key="3">
    <source>
        <dbReference type="Proteomes" id="UP000267821"/>
    </source>
</evidence>
<name>A0A3N4LIN7_9PEZI</name>
<sequence>MKRTRVSAGSIAKAEVTEWEESECAWHEVLIVIQVALGMKLGKVFVFQGYRYRCSLLLVGCLAVCYYWRVARLPT</sequence>
<evidence type="ECO:0000313" key="2">
    <source>
        <dbReference type="EMBL" id="RPB22626.1"/>
    </source>
</evidence>
<reference evidence="2 3" key="1">
    <citation type="journal article" date="2018" name="Nat. Ecol. Evol.">
        <title>Pezizomycetes genomes reveal the molecular basis of ectomycorrhizal truffle lifestyle.</title>
        <authorList>
            <person name="Murat C."/>
            <person name="Payen T."/>
            <person name="Noel B."/>
            <person name="Kuo A."/>
            <person name="Morin E."/>
            <person name="Chen J."/>
            <person name="Kohler A."/>
            <person name="Krizsan K."/>
            <person name="Balestrini R."/>
            <person name="Da Silva C."/>
            <person name="Montanini B."/>
            <person name="Hainaut M."/>
            <person name="Levati E."/>
            <person name="Barry K.W."/>
            <person name="Belfiori B."/>
            <person name="Cichocki N."/>
            <person name="Clum A."/>
            <person name="Dockter R.B."/>
            <person name="Fauchery L."/>
            <person name="Guy J."/>
            <person name="Iotti M."/>
            <person name="Le Tacon F."/>
            <person name="Lindquist E.A."/>
            <person name="Lipzen A."/>
            <person name="Malagnac F."/>
            <person name="Mello A."/>
            <person name="Molinier V."/>
            <person name="Miyauchi S."/>
            <person name="Poulain J."/>
            <person name="Riccioni C."/>
            <person name="Rubini A."/>
            <person name="Sitrit Y."/>
            <person name="Splivallo R."/>
            <person name="Traeger S."/>
            <person name="Wang M."/>
            <person name="Zifcakova L."/>
            <person name="Wipf D."/>
            <person name="Zambonelli A."/>
            <person name="Paolocci F."/>
            <person name="Nowrousian M."/>
            <person name="Ottonello S."/>
            <person name="Baldrian P."/>
            <person name="Spatafora J.W."/>
            <person name="Henrissat B."/>
            <person name="Nagy L.G."/>
            <person name="Aury J.M."/>
            <person name="Wincker P."/>
            <person name="Grigoriev I.V."/>
            <person name="Bonfante P."/>
            <person name="Martin F.M."/>
        </authorList>
    </citation>
    <scope>NUCLEOTIDE SEQUENCE [LARGE SCALE GENOMIC DNA]</scope>
    <source>
        <strain evidence="2 3">ATCC MYA-4762</strain>
    </source>
</reference>
<dbReference type="InParanoid" id="A0A3N4LIN7"/>
<keyword evidence="1" id="KW-0812">Transmembrane</keyword>
<dbReference type="Proteomes" id="UP000267821">
    <property type="component" value="Unassembled WGS sequence"/>
</dbReference>
<evidence type="ECO:0000256" key="1">
    <source>
        <dbReference type="SAM" id="Phobius"/>
    </source>
</evidence>
<keyword evidence="3" id="KW-1185">Reference proteome</keyword>
<gene>
    <name evidence="2" type="ORF">L211DRAFT_839321</name>
</gene>
<accession>A0A3N4LIN7</accession>
<proteinExistence type="predicted"/>
<keyword evidence="1" id="KW-0472">Membrane</keyword>
<feature type="transmembrane region" description="Helical" evidence="1">
    <location>
        <begin position="50"/>
        <end position="69"/>
    </location>
</feature>
<keyword evidence="1" id="KW-1133">Transmembrane helix</keyword>
<protein>
    <submittedName>
        <fullName evidence="2">Uncharacterized protein</fullName>
    </submittedName>
</protein>
<dbReference type="AlphaFoldDB" id="A0A3N4LIN7"/>